<evidence type="ECO:0000259" key="3">
    <source>
        <dbReference type="Pfam" id="PF14225"/>
    </source>
</evidence>
<organism evidence="4 5">
    <name type="scientific">Tilletiaria anomala (strain ATCC 24038 / CBS 436.72 / UBC 951)</name>
    <dbReference type="NCBI Taxonomy" id="1037660"/>
    <lineage>
        <taxon>Eukaryota</taxon>
        <taxon>Fungi</taxon>
        <taxon>Dikarya</taxon>
        <taxon>Basidiomycota</taxon>
        <taxon>Ustilaginomycotina</taxon>
        <taxon>Exobasidiomycetes</taxon>
        <taxon>Georgefischeriales</taxon>
        <taxon>Tilletiariaceae</taxon>
        <taxon>Tilletiaria</taxon>
    </lineage>
</organism>
<accession>A0A066WKI1</accession>
<evidence type="ECO:0008006" key="6">
    <source>
        <dbReference type="Google" id="ProtNLM"/>
    </source>
</evidence>
<dbReference type="SUPFAM" id="SSF48371">
    <property type="entry name" value="ARM repeat"/>
    <property type="match status" value="2"/>
</dbReference>
<feature type="compositionally biased region" description="Low complexity" evidence="1">
    <location>
        <begin position="112"/>
        <end position="122"/>
    </location>
</feature>
<evidence type="ECO:0000256" key="1">
    <source>
        <dbReference type="SAM" id="MobiDB-lite"/>
    </source>
</evidence>
<dbReference type="InterPro" id="IPR025614">
    <property type="entry name" value="Cell_morpho_N"/>
</dbReference>
<evidence type="ECO:0000259" key="2">
    <source>
        <dbReference type="Pfam" id="PF14222"/>
    </source>
</evidence>
<feature type="region of interest" description="Disordered" evidence="1">
    <location>
        <begin position="293"/>
        <end position="353"/>
    </location>
</feature>
<feature type="domain" description="Cell morphogenesis protein N-terminal" evidence="2">
    <location>
        <begin position="658"/>
        <end position="1161"/>
    </location>
</feature>
<feature type="region of interest" description="Disordered" evidence="1">
    <location>
        <begin position="1374"/>
        <end position="1393"/>
    </location>
</feature>
<dbReference type="InterPro" id="IPR039867">
    <property type="entry name" value="Furry/Tao3/Mor2"/>
</dbReference>
<feature type="compositionally biased region" description="Polar residues" evidence="1">
    <location>
        <begin position="382"/>
        <end position="400"/>
    </location>
</feature>
<feature type="compositionally biased region" description="Polar residues" evidence="1">
    <location>
        <begin position="34"/>
        <end position="54"/>
    </location>
</feature>
<dbReference type="GO" id="GO:0030427">
    <property type="term" value="C:site of polarized growth"/>
    <property type="evidence" value="ECO:0007669"/>
    <property type="project" value="TreeGrafter"/>
</dbReference>
<protein>
    <recommendedName>
        <fullName evidence="6">Cell morphogenesis protein</fullName>
    </recommendedName>
</protein>
<reference evidence="4 5" key="1">
    <citation type="submission" date="2014-05" db="EMBL/GenBank/DDBJ databases">
        <title>Draft genome sequence of a rare smut relative, Tilletiaria anomala UBC 951.</title>
        <authorList>
            <consortium name="DOE Joint Genome Institute"/>
            <person name="Toome M."/>
            <person name="Kuo A."/>
            <person name="Henrissat B."/>
            <person name="Lipzen A."/>
            <person name="Tritt A."/>
            <person name="Yoshinaga Y."/>
            <person name="Zane M."/>
            <person name="Barry K."/>
            <person name="Grigoriev I.V."/>
            <person name="Spatafora J.W."/>
            <person name="Aimea M.C."/>
        </authorList>
    </citation>
    <scope>NUCLEOTIDE SEQUENCE [LARGE SCALE GENOMIC DNA]</scope>
    <source>
        <strain evidence="4 5">UBC 951</strain>
    </source>
</reference>
<feature type="compositionally biased region" description="Polar residues" evidence="1">
    <location>
        <begin position="224"/>
        <end position="250"/>
    </location>
</feature>
<dbReference type="OMA" id="MRADTMK"/>
<keyword evidence="5" id="KW-1185">Reference proteome</keyword>
<dbReference type="HOGENOM" id="CLU_227805_0_0_1"/>
<sequence length="2615" mass="284604">MSGLQVVIPDFEDLESYSNATATQAPGTAVPSAASASNGRPAFNNRSASGSQDGTAFGFAASANGGIGNSTTRGPFRGAELWHGRNGSESSGGYDLPSPISSTGPPMPPPMSSSAFSSHGQSQPLFPSLSQGVQLPDAPSASAPNRANNQSQSQQQQAPRKGSLASLRAAFKSAASSAVTAVGSTPSYEPPLPTSSSTSFHQHGRPSLGGGRPSLDRERETRQDLSTPPTRSTSQHSIRYFPSSSTPSGRQQYDGYQYQYSHGHVQHQRTESPASLGNIAASNAWEGNTFVHGHSHKRSQLSGSSSFGAASAGAGSSIDASTPTSTSFNMGMSMPPPLPPFPPHLQSETRGPPGIIGAPTLSYYAGIPARGGGLPDLFEGHGSTSRSHTPQPSQYRQLSSAAPLRPPIQLSDDSSYTLPHGVGVADPSTPAQYALNVLLARFSLLARSRLKSLASKSNPDFASASFSVPFKRGRNAFSSIWKSVAEKENEVAFESVCRCLSKAANNSDPQQLQTIWASLWAWRSLHETPNSTISSNINQTDPLSHGVSASMFEDDDTIPSGTGTNITPSNASKAQLRNNAAQVRKAKLLSIVVLLDALTILFDGLPRHVIEDAKTASLSDLGGKSYVDFAPEVDAIGLLGEAMILRLPQEDGLILRVHHSLGDLLGVLSQARLVQVCDTLTMMLQKSLAATASQKEGDPEVELQIKLIGKLKITVFPMEVFEEGAEAILSLVRLFSSAHGTRVKIAFAEALAAIVLQVASRASAELHHPTWVEVTDVLWSRAQVMSAKPRYWAASFALGTAVLCASREETFLQQWWPFLENSLQQLKDRSRRKTVVESATRLLWVYLFRCKESSNATSKRLDAFFRIWFPMQRRSIDLQDTGSDIYALMLHHILYRQSEIGRDFVLELLRASSLQGNMLTLQPELINKRRMVAAVRAISLTRQAYADKSSPSFPLQIEEEFKLPQVTESAPAEIEWPTTAIAQAHATFEGLIGKIALICDHQVGEVSVLDERAVLSSGSGSGSHLDSEYMDNDKEGLVWRFHEDMGAMAAYSHVHQPFMDVLRACLSVWPQCLTTKLPRNVVFGVILRSLWSADSALASTATGTIHRVSICRDYSMDALAYIGRYLVRPDVVMWEVHPNRQHLTQKTTSVFKLWAACFNRWKKHVELSCKPPVSSDGVQSTNMARAGEWTTLDEAEAHSLFLMTFPVVALRRIGASVLESVSLVDTTLSGREASTAMIGSLHQANRVWHLLELPIKRSLEGDTLVTSAHSLFDSDTPVEAVLQAREAINGIAWHQIQGLIFRQCATLFPTVTALVKANLASRVLNLQNYLSSSTGLPAHLSTKAAQANLDGIAETWAHMASCLAAISTDANVGGMDHQGHARQSSDTAPEPKSFTSTDLVQQLVLLACSGRPLVAEKAQFASAGLNRHLFYACLQQLRKVSVDAGDEEKRQATISKPDTLPVVRHKVANVRKGTALILQTIIPYITLLDSSHRSNEVFLVLAWIKETLLFLSDPVMRNDLQQNPIRLAFARVTSCFVDSLALEGSLQRYFSTDTIMQIFLLCLEWQSYSPHNAQGSAKLANLLTSAAYRRKDEQSRSRVLNELRDLVHGLAHAAAETLASLSTCIPITEFRNPQEQQDTQLPWVSTVGWARMLVKAPLDAAREPAHRAVRNVLSAQKDVVLAWNNVIDLIHGEESPTRFEQSFFGDLHHFKDEAPAAMPLGRLLVLLVSKLSDPDVQVRRLAFDWLSQYDDAIAPHKCDCLQLTPAGYLYGMHSVCNALQLRLGDSALFIAAECGSRVAQAPPAHRESFANLVGNALKNVRLDLSGERGYASETYVLLSNFLWVATHQVDADSRSLQSCVESICTAHVEGNVNVLLRFLLDINLHVHHPMVLHASCTIVTLLCRKWADVFRRAACDALVPASAIPLLIKNLSYEVDPSHASLHVPDFRASLRVPEETSSVSAAGLLLCFLSVCGIPESCSDECKAQVLHVATLHAKMPWTPGQTSSGSLIRQILGADILVSRKHLNSDSACDLLRVDQLPHWDRATGLGDQWRRAALVWATVNPVRALACHSFVILRDLKPMPSIESLAEILGRLSATISDQSDDFRLFTIEAMKTLTAMASVTSADKECSHDFSAACFWACAAAVGSANESECADALILMEAILNKVNTAEGVDASGLLRWRPVDWESNSPDWSHSILYAFRSSCTQGRAMSVVSKVLQGPVFEVLADRDAWLGLSLIAILPHFALTTETTDVSPKAAYDIVLLIAALLGRCFEQAHRPDLQRFCEAVANRRFKITDDLIRQGISGLRAHFLPAHCSMMAQIALGSVLTPDATQRSSALKVAKAFLQGLGSSQSLLAEDGSDLWMPLLRSLSQQDALAQDALDCLSLTSRITGGPDHRQLMRMSLQWCKTELSHRELQGTVRVFGPPSATGWSIPDRQEAAMRARSNIQSVFRICERTLDVAPAAVHVDFVEDASEGSVWSHSESTRAETQHELGDLVSQLHDLSNFFVADALSATNPGASLSRSNTQTGTLSRSNTHAGRDPQKQVAKVVSRSAAPASSNPSTEWPVDSFGFATHSSLDGQYEPVVSPKNSQRIDLVQIPEYQNELPNGPYML</sequence>
<feature type="region of interest" description="Disordered" evidence="1">
    <location>
        <begin position="375"/>
        <end position="402"/>
    </location>
</feature>
<gene>
    <name evidence="4" type="ORF">K437DRAFT_292525</name>
</gene>
<feature type="region of interest" description="Disordered" evidence="1">
    <location>
        <begin position="18"/>
        <end position="254"/>
    </location>
</feature>
<dbReference type="GO" id="GO:0000902">
    <property type="term" value="P:cell morphogenesis"/>
    <property type="evidence" value="ECO:0007669"/>
    <property type="project" value="InterPro"/>
</dbReference>
<dbReference type="PANTHER" id="PTHR12295:SF30">
    <property type="entry name" value="PROTEIN FURRY"/>
    <property type="match status" value="1"/>
</dbReference>
<dbReference type="GeneID" id="25267100"/>
<dbReference type="STRING" id="1037660.A0A066WKI1"/>
<dbReference type="Pfam" id="PF14225">
    <property type="entry name" value="MOR2-PAG1_C"/>
    <property type="match status" value="1"/>
</dbReference>
<comment type="caution">
    <text evidence="4">The sequence shown here is derived from an EMBL/GenBank/DDBJ whole genome shotgun (WGS) entry which is preliminary data.</text>
</comment>
<name>A0A066WKI1_TILAU</name>
<dbReference type="RefSeq" id="XP_013245922.1">
    <property type="nucleotide sequence ID" value="XM_013390468.1"/>
</dbReference>
<feature type="domain" description="Cell morphogenesis protein C-terminal" evidence="3">
    <location>
        <begin position="2138"/>
        <end position="2391"/>
    </location>
</feature>
<dbReference type="PANTHER" id="PTHR12295">
    <property type="entry name" value="FURRY-RELATED"/>
    <property type="match status" value="1"/>
</dbReference>
<evidence type="ECO:0000313" key="4">
    <source>
        <dbReference type="EMBL" id="KDN53083.1"/>
    </source>
</evidence>
<feature type="compositionally biased region" description="Polar residues" evidence="1">
    <location>
        <begin position="123"/>
        <end position="133"/>
    </location>
</feature>
<feature type="region of interest" description="Disordered" evidence="1">
    <location>
        <begin position="2519"/>
        <end position="2545"/>
    </location>
</feature>
<feature type="compositionally biased region" description="Pro residues" evidence="1">
    <location>
        <begin position="334"/>
        <end position="343"/>
    </location>
</feature>
<dbReference type="OrthoDB" id="6287725at2759"/>
<feature type="compositionally biased region" description="Polar residues" evidence="1">
    <location>
        <begin position="1381"/>
        <end position="1393"/>
    </location>
</feature>
<dbReference type="GO" id="GO:0005938">
    <property type="term" value="C:cell cortex"/>
    <property type="evidence" value="ECO:0007669"/>
    <property type="project" value="TreeGrafter"/>
</dbReference>
<dbReference type="FunCoup" id="A0A066WKI1">
    <property type="interactions" value="192"/>
</dbReference>
<dbReference type="InParanoid" id="A0A066WKI1"/>
<feature type="compositionally biased region" description="Low complexity" evidence="1">
    <location>
        <begin position="302"/>
        <end position="317"/>
    </location>
</feature>
<dbReference type="Pfam" id="PF14222">
    <property type="entry name" value="MOR2-PAG1_N"/>
    <property type="match status" value="1"/>
</dbReference>
<feature type="compositionally biased region" description="Basic and acidic residues" evidence="1">
    <location>
        <begin position="214"/>
        <end position="223"/>
    </location>
</feature>
<dbReference type="EMBL" id="JMSN01000004">
    <property type="protein sequence ID" value="KDN53083.1"/>
    <property type="molecule type" value="Genomic_DNA"/>
</dbReference>
<evidence type="ECO:0000313" key="5">
    <source>
        <dbReference type="Proteomes" id="UP000027361"/>
    </source>
</evidence>
<proteinExistence type="predicted"/>
<dbReference type="InterPro" id="IPR016024">
    <property type="entry name" value="ARM-type_fold"/>
</dbReference>
<dbReference type="Proteomes" id="UP000027361">
    <property type="component" value="Unassembled WGS sequence"/>
</dbReference>
<feature type="compositionally biased region" description="Low complexity" evidence="1">
    <location>
        <begin position="138"/>
        <end position="187"/>
    </location>
</feature>
<feature type="compositionally biased region" description="Polar residues" evidence="1">
    <location>
        <begin position="2519"/>
        <end position="2539"/>
    </location>
</feature>
<dbReference type="InterPro" id="IPR025481">
    <property type="entry name" value="Cell_Morphogen_C"/>
</dbReference>
<feature type="compositionally biased region" description="Polar residues" evidence="1">
    <location>
        <begin position="318"/>
        <end position="330"/>
    </location>
</feature>